<reference evidence="2 3" key="1">
    <citation type="submission" date="2018-08" db="EMBL/GenBank/DDBJ databases">
        <title>The reduced genetic potential of extracellular carbohydrate catabolism in Euzebyella marina RN62, a Flavobacteriia bacterium isolated from the hadal water.</title>
        <authorList>
            <person name="Xue C."/>
        </authorList>
    </citation>
    <scope>NUCLEOTIDE SEQUENCE [LARGE SCALE GENOMIC DNA]</scope>
    <source>
        <strain evidence="2 3">RN62</strain>
    </source>
</reference>
<evidence type="ECO:0000256" key="1">
    <source>
        <dbReference type="SAM" id="SignalP"/>
    </source>
</evidence>
<gene>
    <name evidence="2" type="ORF">D1013_18810</name>
</gene>
<dbReference type="Proteomes" id="UP000276309">
    <property type="component" value="Chromosome"/>
</dbReference>
<evidence type="ECO:0000313" key="3">
    <source>
        <dbReference type="Proteomes" id="UP000276309"/>
    </source>
</evidence>
<proteinExistence type="predicted"/>
<evidence type="ECO:0000313" key="2">
    <source>
        <dbReference type="EMBL" id="AYN69289.1"/>
    </source>
</evidence>
<dbReference type="RefSeq" id="WP_121850295.1">
    <property type="nucleotide sequence ID" value="NZ_CP032050.1"/>
</dbReference>
<dbReference type="Gene3D" id="3.10.450.50">
    <property type="match status" value="1"/>
</dbReference>
<dbReference type="AlphaFoldDB" id="A0A3G2LAL4"/>
<dbReference type="KEGG" id="emar:D1013_18810"/>
<dbReference type="InterPro" id="IPR032710">
    <property type="entry name" value="NTF2-like_dom_sf"/>
</dbReference>
<feature type="signal peptide" evidence="1">
    <location>
        <begin position="1"/>
        <end position="19"/>
    </location>
</feature>
<organism evidence="2 3">
    <name type="scientific">Euzebyella marina</name>
    <dbReference type="NCBI Taxonomy" id="1761453"/>
    <lineage>
        <taxon>Bacteria</taxon>
        <taxon>Pseudomonadati</taxon>
        <taxon>Bacteroidota</taxon>
        <taxon>Flavobacteriia</taxon>
        <taxon>Flavobacteriales</taxon>
        <taxon>Flavobacteriaceae</taxon>
        <taxon>Euzebyella</taxon>
    </lineage>
</organism>
<protein>
    <submittedName>
        <fullName evidence="2">DUF4440 domain-containing protein</fullName>
    </submittedName>
</protein>
<dbReference type="OrthoDB" id="1444594at2"/>
<sequence>MKVILSFIALIVLSFNCLAQSTPSSNEKPLFELIDQYALARDQKDTVLLSKILNKDIDQLVSTGEWRKGYELAKEGMLRSSSANPGDRKLIVEQTRFLNTSVAIIDARYEIKNSDGTVRKMWSTFVAVLEDDVWKISAIRNMLPRTND</sequence>
<feature type="chain" id="PRO_5018183815" evidence="1">
    <location>
        <begin position="20"/>
        <end position="148"/>
    </location>
</feature>
<keyword evidence="3" id="KW-1185">Reference proteome</keyword>
<accession>A0A3G2LAL4</accession>
<dbReference type="SUPFAM" id="SSF54427">
    <property type="entry name" value="NTF2-like"/>
    <property type="match status" value="1"/>
</dbReference>
<name>A0A3G2LAL4_9FLAO</name>
<keyword evidence="1" id="KW-0732">Signal</keyword>
<dbReference type="EMBL" id="CP032050">
    <property type="protein sequence ID" value="AYN69289.1"/>
    <property type="molecule type" value="Genomic_DNA"/>
</dbReference>